<evidence type="ECO:0008006" key="3">
    <source>
        <dbReference type="Google" id="ProtNLM"/>
    </source>
</evidence>
<dbReference type="RefSeq" id="WP_095653848.1">
    <property type="nucleotide sequence ID" value="NZ_NPOA01000001.1"/>
</dbReference>
<comment type="caution">
    <text evidence="1">The sequence shown here is derived from an EMBL/GenBank/DDBJ whole genome shotgun (WGS) entry which is preliminary data.</text>
</comment>
<dbReference type="Proteomes" id="UP000218887">
    <property type="component" value="Unassembled WGS sequence"/>
</dbReference>
<sequence length="107" mass="11530">MTKNILAYFKSENDAESAKANLQRLQVSNLFVDEIPETDHNVTYVPLMPIGSTNTGTSAGGVVGLGDDLANKDDNPATHLLEGQVDEKDYEEAIQILADSKGYGSNE</sequence>
<dbReference type="AlphaFoldDB" id="A0A2A2II57"/>
<proteinExistence type="predicted"/>
<gene>
    <name evidence="1" type="ORF">CIL05_02155</name>
</gene>
<accession>A0A2A2II57</accession>
<dbReference type="OrthoDB" id="2607182at2"/>
<evidence type="ECO:0000313" key="1">
    <source>
        <dbReference type="EMBL" id="PAV31479.1"/>
    </source>
</evidence>
<name>A0A2A2II57_9BACI</name>
<reference evidence="1 2" key="1">
    <citation type="submission" date="2017-08" db="EMBL/GenBank/DDBJ databases">
        <title>Virgibacillus indicus sp. nov. and Virgibacillus profoundi sp. nov, two moderately halophilic bacteria isolated from marine sediment by using the Microfluidic Streak Plate.</title>
        <authorList>
            <person name="Xu B."/>
            <person name="Hu B."/>
            <person name="Wang J."/>
            <person name="Zhu Y."/>
            <person name="Huang L."/>
            <person name="Du W."/>
            <person name="Huang Y."/>
        </authorList>
    </citation>
    <scope>NUCLEOTIDE SEQUENCE [LARGE SCALE GENOMIC DNA]</scope>
    <source>
        <strain evidence="1 2">IO3-P3-H5</strain>
    </source>
</reference>
<organism evidence="1 2">
    <name type="scientific">Virgibacillus profundi</name>
    <dbReference type="NCBI Taxonomy" id="2024555"/>
    <lineage>
        <taxon>Bacteria</taxon>
        <taxon>Bacillati</taxon>
        <taxon>Bacillota</taxon>
        <taxon>Bacilli</taxon>
        <taxon>Bacillales</taxon>
        <taxon>Bacillaceae</taxon>
        <taxon>Virgibacillus</taxon>
    </lineage>
</organism>
<evidence type="ECO:0000313" key="2">
    <source>
        <dbReference type="Proteomes" id="UP000218887"/>
    </source>
</evidence>
<keyword evidence="2" id="KW-1185">Reference proteome</keyword>
<dbReference type="EMBL" id="NPOA01000001">
    <property type="protein sequence ID" value="PAV31479.1"/>
    <property type="molecule type" value="Genomic_DNA"/>
</dbReference>
<protein>
    <recommendedName>
        <fullName evidence="3">General stress protein 17M-like domain-containing protein</fullName>
    </recommendedName>
</protein>